<dbReference type="OrthoDB" id="2680109at2759"/>
<name>A0A9P7A9N2_9AGAM</name>
<protein>
    <submittedName>
        <fullName evidence="1">Uncharacterized protein</fullName>
    </submittedName>
</protein>
<dbReference type="AlphaFoldDB" id="A0A9P7A9N2"/>
<dbReference type="Proteomes" id="UP000719766">
    <property type="component" value="Unassembled WGS sequence"/>
</dbReference>
<comment type="caution">
    <text evidence="1">The sequence shown here is derived from an EMBL/GenBank/DDBJ whole genome shotgun (WGS) entry which is preliminary data.</text>
</comment>
<accession>A0A9P7A9N2</accession>
<keyword evidence="2" id="KW-1185">Reference proteome</keyword>
<gene>
    <name evidence="1" type="ORF">HD556DRAFT_1451151</name>
</gene>
<evidence type="ECO:0000313" key="1">
    <source>
        <dbReference type="EMBL" id="KAG1784988.1"/>
    </source>
</evidence>
<evidence type="ECO:0000313" key="2">
    <source>
        <dbReference type="Proteomes" id="UP000719766"/>
    </source>
</evidence>
<organism evidence="1 2">
    <name type="scientific">Suillus plorans</name>
    <dbReference type="NCBI Taxonomy" id="116603"/>
    <lineage>
        <taxon>Eukaryota</taxon>
        <taxon>Fungi</taxon>
        <taxon>Dikarya</taxon>
        <taxon>Basidiomycota</taxon>
        <taxon>Agaricomycotina</taxon>
        <taxon>Agaricomycetes</taxon>
        <taxon>Agaricomycetidae</taxon>
        <taxon>Boletales</taxon>
        <taxon>Suillineae</taxon>
        <taxon>Suillaceae</taxon>
        <taxon>Suillus</taxon>
    </lineage>
</organism>
<proteinExistence type="predicted"/>
<sequence>MTLDNLQLSHDVKVFDILELQGKGQIYSNPWMNCTSMGEYSDVLSAHDQWKDGRQLKMLEHMECVWSGGIVFAQMSGQPETDILDMGFPPRSNIDRLSTPSSISVLDMGFQPAGELDPHHAPDTMNGSSNTAVVCPASTSGIDMSIENNPLDMGFGSLLAEDEKIRFMMFRLGHIQHPVTHWTLNRMIALWIWDSTHFNQMSILWIWDSTHSNRTIAPWIQDSMNSNRMGTLWIWDSVHSIRYIRIMDIERDQKPLDMGFGTALASDVMDHPSHSKEDMPLDITIATPDPVHGLPDPSFADGEPESIGFVIQRTVGDLRLAIHWLEMDRAHSTMAPEEASVS</sequence>
<dbReference type="EMBL" id="JABBWE010000122">
    <property type="protein sequence ID" value="KAG1784988.1"/>
    <property type="molecule type" value="Genomic_DNA"/>
</dbReference>
<dbReference type="GeneID" id="64601658"/>
<dbReference type="RefSeq" id="XP_041152473.1">
    <property type="nucleotide sequence ID" value="XM_041307894.1"/>
</dbReference>
<reference evidence="1" key="1">
    <citation type="journal article" date="2020" name="New Phytol.">
        <title>Comparative genomics reveals dynamic genome evolution in host specialist ectomycorrhizal fungi.</title>
        <authorList>
            <person name="Lofgren L.A."/>
            <person name="Nguyen N.H."/>
            <person name="Vilgalys R."/>
            <person name="Ruytinx J."/>
            <person name="Liao H.L."/>
            <person name="Branco S."/>
            <person name="Kuo A."/>
            <person name="LaButti K."/>
            <person name="Lipzen A."/>
            <person name="Andreopoulos W."/>
            <person name="Pangilinan J."/>
            <person name="Riley R."/>
            <person name="Hundley H."/>
            <person name="Na H."/>
            <person name="Barry K."/>
            <person name="Grigoriev I.V."/>
            <person name="Stajich J.E."/>
            <person name="Kennedy P.G."/>
        </authorList>
    </citation>
    <scope>NUCLEOTIDE SEQUENCE</scope>
    <source>
        <strain evidence="1">S12</strain>
    </source>
</reference>